<sequence length="158" mass="18058">MILITIKTKFILTTLSFFGNHHKKPHMNVLKLNPLSLPIELVIKQIPTLLCSQIAQSRWLLTKMSAFRLRHQNSSLASNNLTQETPQVCDKPCTIRIEIDPEKIQFLLATRQLCAADFHCLDQASHRCIRELCLQTYLRPLVNSKVSGIDTPKPDRSN</sequence>
<dbReference type="AlphaFoldDB" id="A0A4P9USX4"/>
<dbReference type="RefSeq" id="WP_017841550.1">
    <property type="nucleotide sequence ID" value="NZ_CP035467.1"/>
</dbReference>
<proteinExistence type="predicted"/>
<name>A0A4P9USX4_METBY</name>
<reference evidence="2" key="1">
    <citation type="journal article" date="2019" name="J. Bacteriol.">
        <title>A Mutagenic Screen Identifies a TonB-Dependent Receptor Required for the Lanthanide Metal Switch in the Type I Methanotroph 'Methylotuvimicrobium buryatense' 5GB1C.</title>
        <authorList>
            <person name="Groom J.D."/>
            <person name="Ford S.M."/>
            <person name="Pesesky M.W."/>
            <person name="Lidstrom M.E."/>
        </authorList>
    </citation>
    <scope>NUCLEOTIDE SEQUENCE [LARGE SCALE GENOMIC DNA]</scope>
    <source>
        <strain evidence="2">5GB1C</strain>
    </source>
</reference>
<keyword evidence="2" id="KW-1185">Reference proteome</keyword>
<organism evidence="1 2">
    <name type="scientific">Methylotuvimicrobium buryatense</name>
    <name type="common">Methylomicrobium buryatense</name>
    <dbReference type="NCBI Taxonomy" id="95641"/>
    <lineage>
        <taxon>Bacteria</taxon>
        <taxon>Pseudomonadati</taxon>
        <taxon>Pseudomonadota</taxon>
        <taxon>Gammaproteobacteria</taxon>
        <taxon>Methylococcales</taxon>
        <taxon>Methylococcaceae</taxon>
        <taxon>Methylotuvimicrobium</taxon>
    </lineage>
</organism>
<dbReference type="EMBL" id="CP035467">
    <property type="protein sequence ID" value="QCW84567.1"/>
    <property type="molecule type" value="Genomic_DNA"/>
</dbReference>
<accession>A0A4P9USX4</accession>
<evidence type="ECO:0000313" key="1">
    <source>
        <dbReference type="EMBL" id="QCW84567.1"/>
    </source>
</evidence>
<dbReference type="KEGG" id="mbur:EQU24_21735"/>
<protein>
    <submittedName>
        <fullName evidence="1">Uncharacterized protein</fullName>
    </submittedName>
</protein>
<dbReference type="OrthoDB" id="5919030at2"/>
<gene>
    <name evidence="1" type="ORF">EQU24_21735</name>
</gene>
<dbReference type="Proteomes" id="UP000305881">
    <property type="component" value="Chromosome"/>
</dbReference>
<evidence type="ECO:0000313" key="2">
    <source>
        <dbReference type="Proteomes" id="UP000305881"/>
    </source>
</evidence>
<dbReference type="STRING" id="675511.GCA_000341735_03082"/>